<evidence type="ECO:0000259" key="9">
    <source>
        <dbReference type="PROSITE" id="PS50157"/>
    </source>
</evidence>
<evidence type="ECO:0000256" key="2">
    <source>
        <dbReference type="ARBA" id="ARBA00022723"/>
    </source>
</evidence>
<evidence type="ECO:0000256" key="8">
    <source>
        <dbReference type="PROSITE-ProRule" id="PRU00042"/>
    </source>
</evidence>
<evidence type="ECO:0000256" key="7">
    <source>
        <dbReference type="ARBA" id="ARBA00023242"/>
    </source>
</evidence>
<evidence type="ECO:0000313" key="10">
    <source>
        <dbReference type="EMBL" id="EUN21893.1"/>
    </source>
</evidence>
<dbReference type="Proteomes" id="UP000054337">
    <property type="component" value="Unassembled WGS sequence"/>
</dbReference>
<name>W7DUT8_BIPV3</name>
<keyword evidence="6" id="KW-0804">Transcription</keyword>
<evidence type="ECO:0000256" key="4">
    <source>
        <dbReference type="ARBA" id="ARBA00022833"/>
    </source>
</evidence>
<dbReference type="SUPFAM" id="SSF57667">
    <property type="entry name" value="beta-beta-alpha zinc fingers"/>
    <property type="match status" value="2"/>
</dbReference>
<keyword evidence="2" id="KW-0479">Metal-binding</keyword>
<gene>
    <name evidence="10" type="ORF">COCVIDRAFT_112826</name>
</gene>
<accession>W7DUT8</accession>
<dbReference type="PROSITE" id="PS50157">
    <property type="entry name" value="ZINC_FINGER_C2H2_2"/>
    <property type="match status" value="2"/>
</dbReference>
<keyword evidence="3 8" id="KW-0863">Zinc-finger</keyword>
<proteinExistence type="predicted"/>
<comment type="subcellular location">
    <subcellularLocation>
        <location evidence="1">Nucleus</location>
    </subcellularLocation>
</comment>
<dbReference type="OrthoDB" id="3798762at2759"/>
<dbReference type="PANTHER" id="PTHR46179">
    <property type="entry name" value="ZINC FINGER PROTEIN"/>
    <property type="match status" value="1"/>
</dbReference>
<dbReference type="GO" id="GO:0005634">
    <property type="term" value="C:nucleus"/>
    <property type="evidence" value="ECO:0007669"/>
    <property type="project" value="UniProtKB-SubCell"/>
</dbReference>
<dbReference type="EMBL" id="KI968829">
    <property type="protein sequence ID" value="EUN21893.1"/>
    <property type="molecule type" value="Genomic_DNA"/>
</dbReference>
<dbReference type="Gene3D" id="3.30.160.60">
    <property type="entry name" value="Classic Zinc Finger"/>
    <property type="match status" value="2"/>
</dbReference>
<protein>
    <recommendedName>
        <fullName evidence="9">C2H2-type domain-containing protein</fullName>
    </recommendedName>
</protein>
<evidence type="ECO:0000256" key="5">
    <source>
        <dbReference type="ARBA" id="ARBA00023015"/>
    </source>
</evidence>
<feature type="domain" description="C2H2-type" evidence="9">
    <location>
        <begin position="9"/>
        <end position="39"/>
    </location>
</feature>
<evidence type="ECO:0000256" key="6">
    <source>
        <dbReference type="ARBA" id="ARBA00023163"/>
    </source>
</evidence>
<sequence>MRKHYLRKFDCGVPGCSKDFYRIDKLRDHVRQAHKGNIIEDEGLLKFEGCKKLPDAQNVYYCTAPGCESRKSKLRADLLRHQHTHTAKIDRPYRCSRCEQSFLYPKGLKRHEATHLNSESEDKALIYCEVHSCPYGPDGKGFSRRDILMRHMRHYHPLLVETSKD</sequence>
<keyword evidence="7" id="KW-0539">Nucleus</keyword>
<keyword evidence="11" id="KW-1185">Reference proteome</keyword>
<dbReference type="SMART" id="SM00355">
    <property type="entry name" value="ZnF_C2H2"/>
    <property type="match status" value="4"/>
</dbReference>
<keyword evidence="4" id="KW-0862">Zinc</keyword>
<dbReference type="InterPro" id="IPR036236">
    <property type="entry name" value="Znf_C2H2_sf"/>
</dbReference>
<reference evidence="10 11" key="1">
    <citation type="journal article" date="2013" name="PLoS Genet.">
        <title>Comparative genome structure, secondary metabolite, and effector coding capacity across Cochliobolus pathogens.</title>
        <authorList>
            <person name="Condon B.J."/>
            <person name="Leng Y."/>
            <person name="Wu D."/>
            <person name="Bushley K.E."/>
            <person name="Ohm R.A."/>
            <person name="Otillar R."/>
            <person name="Martin J."/>
            <person name="Schackwitz W."/>
            <person name="Grimwood J."/>
            <person name="MohdZainudin N."/>
            <person name="Xue C."/>
            <person name="Wang R."/>
            <person name="Manning V.A."/>
            <person name="Dhillon B."/>
            <person name="Tu Z.J."/>
            <person name="Steffenson B.J."/>
            <person name="Salamov A."/>
            <person name="Sun H."/>
            <person name="Lowry S."/>
            <person name="LaButti K."/>
            <person name="Han J."/>
            <person name="Copeland A."/>
            <person name="Lindquist E."/>
            <person name="Barry K."/>
            <person name="Schmutz J."/>
            <person name="Baker S.E."/>
            <person name="Ciuffetti L.M."/>
            <person name="Grigoriev I.V."/>
            <person name="Zhong S."/>
            <person name="Turgeon B.G."/>
        </authorList>
    </citation>
    <scope>NUCLEOTIDE SEQUENCE [LARGE SCALE GENOMIC DNA]</scope>
    <source>
        <strain evidence="10 11">FI3</strain>
    </source>
</reference>
<evidence type="ECO:0000256" key="3">
    <source>
        <dbReference type="ARBA" id="ARBA00022771"/>
    </source>
</evidence>
<dbReference type="PANTHER" id="PTHR46179:SF13">
    <property type="entry name" value="C2H2-TYPE DOMAIN-CONTAINING PROTEIN"/>
    <property type="match status" value="1"/>
</dbReference>
<dbReference type="PROSITE" id="PS00028">
    <property type="entry name" value="ZINC_FINGER_C2H2_1"/>
    <property type="match status" value="2"/>
</dbReference>
<feature type="domain" description="C2H2-type" evidence="9">
    <location>
        <begin position="93"/>
        <end position="120"/>
    </location>
</feature>
<dbReference type="RefSeq" id="XP_014551469.1">
    <property type="nucleotide sequence ID" value="XM_014695983.1"/>
</dbReference>
<dbReference type="InterPro" id="IPR013087">
    <property type="entry name" value="Znf_C2H2_type"/>
</dbReference>
<dbReference type="GO" id="GO:0006357">
    <property type="term" value="P:regulation of transcription by RNA polymerase II"/>
    <property type="evidence" value="ECO:0007669"/>
    <property type="project" value="TreeGrafter"/>
</dbReference>
<evidence type="ECO:0000256" key="1">
    <source>
        <dbReference type="ARBA" id="ARBA00004123"/>
    </source>
</evidence>
<dbReference type="HOGENOM" id="CLU_1610471_0_0_1"/>
<evidence type="ECO:0000313" key="11">
    <source>
        <dbReference type="Proteomes" id="UP000054337"/>
    </source>
</evidence>
<dbReference type="GeneID" id="26250249"/>
<keyword evidence="5" id="KW-0805">Transcription regulation</keyword>
<dbReference type="AlphaFoldDB" id="W7DUT8"/>
<dbReference type="GO" id="GO:0008270">
    <property type="term" value="F:zinc ion binding"/>
    <property type="evidence" value="ECO:0007669"/>
    <property type="project" value="UniProtKB-KW"/>
</dbReference>
<organism evidence="10 11">
    <name type="scientific">Bipolaris victoriae (strain FI3)</name>
    <name type="common">Victoria blight of oats agent</name>
    <name type="synonym">Cochliobolus victoriae</name>
    <dbReference type="NCBI Taxonomy" id="930091"/>
    <lineage>
        <taxon>Eukaryota</taxon>
        <taxon>Fungi</taxon>
        <taxon>Dikarya</taxon>
        <taxon>Ascomycota</taxon>
        <taxon>Pezizomycotina</taxon>
        <taxon>Dothideomycetes</taxon>
        <taxon>Pleosporomycetidae</taxon>
        <taxon>Pleosporales</taxon>
        <taxon>Pleosporineae</taxon>
        <taxon>Pleosporaceae</taxon>
        <taxon>Bipolaris</taxon>
    </lineage>
</organism>
<dbReference type="InterPro" id="IPR051061">
    <property type="entry name" value="Zinc_finger_trans_reg"/>
</dbReference>